<organism evidence="2 3">
    <name type="scientific">Euplotes crassus</name>
    <dbReference type="NCBI Taxonomy" id="5936"/>
    <lineage>
        <taxon>Eukaryota</taxon>
        <taxon>Sar</taxon>
        <taxon>Alveolata</taxon>
        <taxon>Ciliophora</taxon>
        <taxon>Intramacronucleata</taxon>
        <taxon>Spirotrichea</taxon>
        <taxon>Hypotrichia</taxon>
        <taxon>Euplotida</taxon>
        <taxon>Euplotidae</taxon>
        <taxon>Moneuplotes</taxon>
    </lineage>
</organism>
<keyword evidence="3" id="KW-1185">Reference proteome</keyword>
<proteinExistence type="predicted"/>
<protein>
    <submittedName>
        <fullName evidence="2">Uncharacterized protein</fullName>
    </submittedName>
</protein>
<evidence type="ECO:0000313" key="3">
    <source>
        <dbReference type="Proteomes" id="UP001295684"/>
    </source>
</evidence>
<feature type="region of interest" description="Disordered" evidence="1">
    <location>
        <begin position="236"/>
        <end position="262"/>
    </location>
</feature>
<reference evidence="2" key="1">
    <citation type="submission" date="2023-07" db="EMBL/GenBank/DDBJ databases">
        <authorList>
            <consortium name="AG Swart"/>
            <person name="Singh M."/>
            <person name="Singh A."/>
            <person name="Seah K."/>
            <person name="Emmerich C."/>
        </authorList>
    </citation>
    <scope>NUCLEOTIDE SEQUENCE</scope>
    <source>
        <strain evidence="2">DP1</strain>
    </source>
</reference>
<name>A0AAD1Y8A4_EUPCR</name>
<comment type="caution">
    <text evidence="2">The sequence shown here is derived from an EMBL/GenBank/DDBJ whole genome shotgun (WGS) entry which is preliminary data.</text>
</comment>
<evidence type="ECO:0000313" key="2">
    <source>
        <dbReference type="EMBL" id="CAI2386514.1"/>
    </source>
</evidence>
<evidence type="ECO:0000256" key="1">
    <source>
        <dbReference type="SAM" id="MobiDB-lite"/>
    </source>
</evidence>
<feature type="compositionally biased region" description="Basic and acidic residues" evidence="1">
    <location>
        <begin position="246"/>
        <end position="255"/>
    </location>
</feature>
<dbReference type="EMBL" id="CAMPGE010029026">
    <property type="protein sequence ID" value="CAI2386514.1"/>
    <property type="molecule type" value="Genomic_DNA"/>
</dbReference>
<sequence length="468" mass="55506">MNKLLKDYTEVEEIVDNGFQSQVSAKLSSCNGLVDNQIRINKNTVKLDMHKRNQKRRVIRKMKKIEEMKSIGGCLLVKFKENSYLYDNSRTLNYGLNFHKELVREQVRQMKLEMEENEQRRQQREQKEEQEENPRVKLFEDDSVKSLGEMFNDHQTTITHNQHSKSPSMHKTPHKLFYKEEITKNDFTYFPKFTAIDPKIRDVKFYKTTVIPKVRNEKPTTCEKYQNRLKLFKSKKNVKAQQKANLSREKTSAEVHKKKKDRLSLSKPKFTENFANPTYLAPEKGLIGTIRHRDTVKGRNKPKEKAKSFIENPKDRIDRKCSRFTHGFNLEVDVDVKSPENLDRFEPWNELKSETLDNSTNANTQRKIRCMINYSRDTSRRPLFSQFNKSPEFYSPEIKTIPKYGTFCTRTVGECIKQKLEKRHLDKRMSLVSNTKTSRRRNYTVIDRLLTTSEYFLECLSKDKNIRV</sequence>
<feature type="region of interest" description="Disordered" evidence="1">
    <location>
        <begin position="114"/>
        <end position="136"/>
    </location>
</feature>
<dbReference type="Proteomes" id="UP001295684">
    <property type="component" value="Unassembled WGS sequence"/>
</dbReference>
<accession>A0AAD1Y8A4</accession>
<gene>
    <name evidence="2" type="ORF">ECRASSUSDP1_LOCUS28135</name>
</gene>
<dbReference type="AlphaFoldDB" id="A0AAD1Y8A4"/>